<feature type="compositionally biased region" description="Low complexity" evidence="1">
    <location>
        <begin position="15"/>
        <end position="28"/>
    </location>
</feature>
<feature type="region of interest" description="Disordered" evidence="1">
    <location>
        <begin position="177"/>
        <end position="233"/>
    </location>
</feature>
<proteinExistence type="predicted"/>
<dbReference type="EMBL" id="CM003106">
    <property type="protein sequence ID" value="KUI72567.1"/>
    <property type="molecule type" value="Genomic_DNA"/>
</dbReference>
<evidence type="ECO:0000256" key="1">
    <source>
        <dbReference type="SAM" id="MobiDB-lite"/>
    </source>
</evidence>
<keyword evidence="3" id="KW-1185">Reference proteome</keyword>
<sequence>MAPPSTPAQSRFILPKKGQPPQSQKQTPLTLQNGPRRFASTPRFNVSSTPRQASHQPPPFSTPAPPSTRPRAAPYEPLSDAIDTSPISTETPRHEDESFIHHASNESIEIDSPSASRSSFGYDEPPPKRRRVSISPEADMSSEHHFSGVTMEEIEQVEVSGTPMLDGRLLVQSPINSEEPMTDSEPQSPQSPEEQVTRHPTFRNAPRFKTSEAVDGDQQHPLPDAFSPQRRGAKYVPGGLAAEVRDWLVQVKGASEYDRPAGSSMGVTVGEVKSGVGMHIITAQCLDGEAESESIPAKAILAGDGRTAGLGGKSIVKRGGLVSLFQPMWDITLDDLGQFAVACDWEAPG</sequence>
<protein>
    <submittedName>
        <fullName evidence="2">Uncharacterized protein</fullName>
    </submittedName>
</protein>
<accession>A0A194W8F8</accession>
<evidence type="ECO:0000313" key="3">
    <source>
        <dbReference type="Proteomes" id="UP000078559"/>
    </source>
</evidence>
<evidence type="ECO:0000313" key="2">
    <source>
        <dbReference type="EMBL" id="KUI72567.1"/>
    </source>
</evidence>
<dbReference type="AlphaFoldDB" id="A0A194W8F8"/>
<dbReference type="OrthoDB" id="5389296at2759"/>
<reference evidence="2" key="1">
    <citation type="submission" date="2014-12" db="EMBL/GenBank/DDBJ databases">
        <title>Genome Sequence of Valsa Canker Pathogens Uncovers a Specific Adaption of Colonization on Woody Bark.</title>
        <authorList>
            <person name="Yin Z."/>
            <person name="Liu H."/>
            <person name="Gao X."/>
            <person name="Li Z."/>
            <person name="Song N."/>
            <person name="Ke X."/>
            <person name="Dai Q."/>
            <person name="Wu Y."/>
            <person name="Sun Y."/>
            <person name="Xu J.-R."/>
            <person name="Kang Z.K."/>
            <person name="Wang L."/>
            <person name="Huang L."/>
        </authorList>
    </citation>
    <scope>NUCLEOTIDE SEQUENCE [LARGE SCALE GENOMIC DNA]</scope>
    <source>
        <strain evidence="2">03-8</strain>
    </source>
</reference>
<feature type="compositionally biased region" description="Pro residues" evidence="1">
    <location>
        <begin position="56"/>
        <end position="68"/>
    </location>
</feature>
<name>A0A194W8F8_CYTMA</name>
<feature type="compositionally biased region" description="Polar residues" evidence="1">
    <location>
        <begin position="42"/>
        <end position="55"/>
    </location>
</feature>
<feature type="region of interest" description="Disordered" evidence="1">
    <location>
        <begin position="1"/>
        <end position="150"/>
    </location>
</feature>
<feature type="compositionally biased region" description="Basic and acidic residues" evidence="1">
    <location>
        <begin position="91"/>
        <end position="104"/>
    </location>
</feature>
<feature type="compositionally biased region" description="Low complexity" evidence="1">
    <location>
        <begin position="184"/>
        <end position="194"/>
    </location>
</feature>
<dbReference type="Proteomes" id="UP000078559">
    <property type="component" value="Chromosome 9"/>
</dbReference>
<organism evidence="2 3">
    <name type="scientific">Cytospora mali</name>
    <name type="common">Apple Valsa canker fungus</name>
    <name type="synonym">Valsa mali</name>
    <dbReference type="NCBI Taxonomy" id="578113"/>
    <lineage>
        <taxon>Eukaryota</taxon>
        <taxon>Fungi</taxon>
        <taxon>Dikarya</taxon>
        <taxon>Ascomycota</taxon>
        <taxon>Pezizomycotina</taxon>
        <taxon>Sordariomycetes</taxon>
        <taxon>Sordariomycetidae</taxon>
        <taxon>Diaporthales</taxon>
        <taxon>Cytosporaceae</taxon>
        <taxon>Cytospora</taxon>
    </lineage>
</organism>
<gene>
    <name evidence="2" type="ORF">VM1G_08448</name>
</gene>